<keyword evidence="3" id="KW-1003">Cell membrane</keyword>
<comment type="subcellular location">
    <subcellularLocation>
        <location evidence="1">Cell membrane</location>
        <topology evidence="1">Multi-pass membrane protein</topology>
    </subcellularLocation>
</comment>
<dbReference type="GO" id="GO:0005886">
    <property type="term" value="C:plasma membrane"/>
    <property type="evidence" value="ECO:0007669"/>
    <property type="project" value="UniProtKB-SubCell"/>
</dbReference>
<feature type="transmembrane region" description="Helical" evidence="7">
    <location>
        <begin position="318"/>
        <end position="339"/>
    </location>
</feature>
<evidence type="ECO:0000313" key="9">
    <source>
        <dbReference type="EMBL" id="ASE34067.1"/>
    </source>
</evidence>
<organism evidence="9 10">
    <name type="scientific">Mammaliicoccus sciuri</name>
    <name type="common">Staphylococcus sciuri</name>
    <dbReference type="NCBI Taxonomy" id="1296"/>
    <lineage>
        <taxon>Bacteria</taxon>
        <taxon>Bacillati</taxon>
        <taxon>Bacillota</taxon>
        <taxon>Bacilli</taxon>
        <taxon>Bacillales</taxon>
        <taxon>Staphylococcaceae</taxon>
        <taxon>Mammaliicoccus</taxon>
    </lineage>
</organism>
<keyword evidence="5 7" id="KW-1133">Transmembrane helix</keyword>
<dbReference type="Proteomes" id="UP000197058">
    <property type="component" value="Chromosome"/>
</dbReference>
<evidence type="ECO:0000256" key="4">
    <source>
        <dbReference type="ARBA" id="ARBA00022692"/>
    </source>
</evidence>
<feature type="transmembrane region" description="Helical" evidence="7">
    <location>
        <begin position="115"/>
        <end position="135"/>
    </location>
</feature>
<proteinExistence type="inferred from homology"/>
<reference evidence="10" key="1">
    <citation type="submission" date="2017-06" db="EMBL/GenBank/DDBJ databases">
        <title>FDA dAtabase for Regulatory Grade micrObial Sequences (FDA-ARGOS): Supporting development and validation of Infectious Disease Dx tests.</title>
        <authorList>
            <person name="Goldberg B."/>
            <person name="Campos J."/>
            <person name="Tallon L."/>
            <person name="Sadzewicz L."/>
            <person name="Sengamalay N."/>
            <person name="Ott S."/>
            <person name="Godinez A."/>
            <person name="Nagaraj S."/>
            <person name="Vavikolanu K."/>
            <person name="Nadendla S."/>
            <person name="George J."/>
            <person name="Geyer C."/>
            <person name="Sichtig H."/>
        </authorList>
    </citation>
    <scope>NUCLEOTIDE SEQUENCE [LARGE SCALE GENOMIC DNA]</scope>
    <source>
        <strain evidence="10">FDAARGOS_285</strain>
    </source>
</reference>
<sequence length="346" mass="40790">MKRKKNVLKKDQVLYLTRLLDMLRQGFTLLEAIQLLSDQFIQLKKHNLNTTACEIVKETGQLHEILKLFNYPQVIITQIYFGELYGNLNETLEHSILYLKKIEQVKQRFIKTIQYPALLFSIFFMLLAVVNQTIIPQFTEIYASMNLEISTSLRIITTIFSYLPTTIFTLVLILFLVYLISYMNFMDKEMARKIAIYKKIPIINRYITMYNSYRISRDFSFFIQNGITLTKIIEIYMLQTKDDFLKYIGHSINQSLVSGMTFPNSIKKLGCFESNFIHYINHGENKSKLDLELYYYSLFMLDTLEKTFLKHLKWIQPVVFGVLALLIVTLYLIIILPMLQMVEGIK</sequence>
<dbReference type="EMBL" id="CP022046">
    <property type="protein sequence ID" value="ASE34067.1"/>
    <property type="molecule type" value="Genomic_DNA"/>
</dbReference>
<dbReference type="PANTHER" id="PTHR30012:SF0">
    <property type="entry name" value="TYPE II SECRETION SYSTEM PROTEIN F-RELATED"/>
    <property type="match status" value="1"/>
</dbReference>
<evidence type="ECO:0000313" key="10">
    <source>
        <dbReference type="Proteomes" id="UP000197058"/>
    </source>
</evidence>
<name>A0AAI8DI16_MAMSC</name>
<dbReference type="PANTHER" id="PTHR30012">
    <property type="entry name" value="GENERAL SECRETION PATHWAY PROTEIN"/>
    <property type="match status" value="1"/>
</dbReference>
<protein>
    <submittedName>
        <fullName evidence="9">Type II secretion system F family protein</fullName>
    </submittedName>
</protein>
<dbReference type="Gene3D" id="1.20.81.30">
    <property type="entry name" value="Type II secretion system (T2SS), domain F"/>
    <property type="match status" value="2"/>
</dbReference>
<dbReference type="InterPro" id="IPR003004">
    <property type="entry name" value="GspF/PilC"/>
</dbReference>
<dbReference type="RefSeq" id="WP_088592324.1">
    <property type="nucleotide sequence ID" value="NZ_CP022046.2"/>
</dbReference>
<dbReference type="NCBIfam" id="NF041012">
    <property type="entry name" value="T4P_ComGB"/>
    <property type="match status" value="1"/>
</dbReference>
<evidence type="ECO:0000256" key="1">
    <source>
        <dbReference type="ARBA" id="ARBA00004651"/>
    </source>
</evidence>
<dbReference type="InterPro" id="IPR047692">
    <property type="entry name" value="T4P_ComGB"/>
</dbReference>
<gene>
    <name evidence="9" type="ORF">CEP64_05600</name>
</gene>
<keyword evidence="4 7" id="KW-0812">Transmembrane</keyword>
<evidence type="ECO:0000256" key="2">
    <source>
        <dbReference type="ARBA" id="ARBA00005745"/>
    </source>
</evidence>
<dbReference type="Pfam" id="PF00482">
    <property type="entry name" value="T2SSF"/>
    <property type="match status" value="2"/>
</dbReference>
<accession>A0AAI8DI16</accession>
<feature type="domain" description="Type II secretion system protein GspF" evidence="8">
    <location>
        <begin position="16"/>
        <end position="130"/>
    </location>
</feature>
<dbReference type="InterPro" id="IPR018076">
    <property type="entry name" value="T2SS_GspF_dom"/>
</dbReference>
<keyword evidence="6 7" id="KW-0472">Membrane</keyword>
<dbReference type="AlphaFoldDB" id="A0AAI8DI16"/>
<evidence type="ECO:0000256" key="3">
    <source>
        <dbReference type="ARBA" id="ARBA00022475"/>
    </source>
</evidence>
<dbReference type="KEGG" id="sscu:CEP64_05600"/>
<evidence type="ECO:0000259" key="8">
    <source>
        <dbReference type="Pfam" id="PF00482"/>
    </source>
</evidence>
<feature type="domain" description="Type II secretion system protein GspF" evidence="8">
    <location>
        <begin position="217"/>
        <end position="337"/>
    </location>
</feature>
<comment type="similarity">
    <text evidence="2">Belongs to the GSP F family.</text>
</comment>
<evidence type="ECO:0000256" key="6">
    <source>
        <dbReference type="ARBA" id="ARBA00023136"/>
    </source>
</evidence>
<evidence type="ECO:0000256" key="5">
    <source>
        <dbReference type="ARBA" id="ARBA00022989"/>
    </source>
</evidence>
<evidence type="ECO:0000256" key="7">
    <source>
        <dbReference type="SAM" id="Phobius"/>
    </source>
</evidence>
<feature type="transmembrane region" description="Helical" evidence="7">
    <location>
        <begin position="155"/>
        <end position="180"/>
    </location>
</feature>
<dbReference type="InterPro" id="IPR042094">
    <property type="entry name" value="T2SS_GspF_sf"/>
</dbReference>